<evidence type="ECO:0000313" key="1">
    <source>
        <dbReference type="EMBL" id="AGT11443.1"/>
    </source>
</evidence>
<name>S5YIZ6_PARAH</name>
<evidence type="ECO:0008006" key="3">
    <source>
        <dbReference type="Google" id="ProtNLM"/>
    </source>
</evidence>
<dbReference type="Proteomes" id="UP000015480">
    <property type="component" value="Plasmid pAMI6"/>
</dbReference>
<reference evidence="1 2" key="1">
    <citation type="journal article" date="2014" name="BMC Genomics">
        <title>Architecture and functions of a multipartite genome of the methylotrophic bacterium Paracoccus aminophilus JCM 7686, containing primary and secondary chromids.</title>
        <authorList>
            <person name="Dziewit L."/>
            <person name="Czarnecki J."/>
            <person name="Wibberg D."/>
            <person name="Radlinska M."/>
            <person name="Mrozek P."/>
            <person name="Szymczak M."/>
            <person name="Schluter A."/>
            <person name="Puhler A."/>
            <person name="Bartosik D."/>
        </authorList>
    </citation>
    <scope>NUCLEOTIDE SEQUENCE [LARGE SCALE GENOMIC DNA]</scope>
    <source>
        <strain evidence="1">JCM 7686</strain>
        <plasmid evidence="2">Plasmid pAMI6</plasmid>
    </source>
</reference>
<organism evidence="1 2">
    <name type="scientific">Paracoccus aminophilus JCM 7686</name>
    <dbReference type="NCBI Taxonomy" id="1367847"/>
    <lineage>
        <taxon>Bacteria</taxon>
        <taxon>Pseudomonadati</taxon>
        <taxon>Pseudomonadota</taxon>
        <taxon>Alphaproteobacteria</taxon>
        <taxon>Rhodobacterales</taxon>
        <taxon>Paracoccaceae</taxon>
        <taxon>Paracoccus</taxon>
    </lineage>
</organism>
<dbReference type="EMBL" id="CP006654">
    <property type="protein sequence ID" value="AGT11443.1"/>
    <property type="molecule type" value="Genomic_DNA"/>
</dbReference>
<accession>S5YIZ6</accession>
<dbReference type="OrthoDB" id="7990319at2"/>
<protein>
    <recommendedName>
        <fullName evidence="3">DUF3137 domain-containing protein</fullName>
    </recommendedName>
</protein>
<evidence type="ECO:0000313" key="2">
    <source>
        <dbReference type="Proteomes" id="UP000015480"/>
    </source>
</evidence>
<keyword evidence="2" id="KW-1185">Reference proteome</keyword>
<dbReference type="RefSeq" id="WP_020953214.1">
    <property type="nucleotide sequence ID" value="NC_022044.1"/>
</dbReference>
<dbReference type="PATRIC" id="fig|1367847.3.peg.4422"/>
<keyword evidence="1" id="KW-0614">Plasmid</keyword>
<dbReference type="KEGG" id="pami:JCM7686_pAMI6p113"/>
<geneLocation type="plasmid" evidence="1 2">
    <name>pAMI6</name>
</geneLocation>
<gene>
    <name evidence="1" type="ORF">JCM7686_pAMI6p113</name>
</gene>
<dbReference type="HOGENOM" id="CLU_107554_0_0_5"/>
<sequence length="217" mass="24350">MLWLAIALGGGLVWLALRLQREDKARRVARKSWLDRIALDNDRRIVAASGFPRASGEREGVTVDLQAVPDMLSYRKLPALWLLVTLPESLPLRQRLNLMIRPSGTEAFSHFGELPHQTHLPDSFPPHAALRSEEPLDPDEAALLARHLALFADPRVKELVVSPKGLRITWLAEEANRGRYLLFRDAEIGREALDPASLDPLLTHLHALRRDILEAAA</sequence>
<dbReference type="AlphaFoldDB" id="S5YIZ6"/>
<proteinExistence type="predicted"/>